<comment type="similarity">
    <text evidence="1">Belongs to the sulfotransferase 1 family.</text>
</comment>
<evidence type="ECO:0000313" key="5">
    <source>
        <dbReference type="Proteomes" id="UP000297737"/>
    </source>
</evidence>
<evidence type="ECO:0000256" key="2">
    <source>
        <dbReference type="ARBA" id="ARBA00022679"/>
    </source>
</evidence>
<keyword evidence="5" id="KW-1185">Reference proteome</keyword>
<dbReference type="SUPFAM" id="SSF52540">
    <property type="entry name" value="P-loop containing nucleoside triphosphate hydrolases"/>
    <property type="match status" value="1"/>
</dbReference>
<sequence>MGDASGLPVKTRELHSHHFDSTIWNDLQFRDDDIIISTYAKSGTTWVQQIVAQMLFGGDPELAVADMSPWLDLRVPPKAVKLPMVEAQTHRRFIKTHLPVDALVFSPRAKYLYIGRDGRDVVWSMYNHHFNANATWYDALNNTPGRVGPPIEPPPTDIRQYWRDWIDRDGHPFWPFWENIRSWWAIRDLPNVKLIHFEDLKRDMPGEMRRIAAFLDIPIDAARWPKIVEYCSFDWMKANATKSVPLGGAFWDAGAEVFINKGVNGRWHDTLSDAESAAYEARAVAELGPECAAWLAGGSR</sequence>
<dbReference type="OrthoDB" id="9804504at2"/>
<feature type="domain" description="Sulfotransferase" evidence="3">
    <location>
        <begin position="31"/>
        <end position="278"/>
    </location>
</feature>
<reference evidence="4 5" key="1">
    <citation type="submission" date="2019-02" db="EMBL/GenBank/DDBJ databases">
        <title>Polymorphobacter sp. isolated from the lake at the Tibet of China.</title>
        <authorList>
            <person name="Li A."/>
        </authorList>
    </citation>
    <scope>NUCLEOTIDE SEQUENCE [LARGE SCALE GENOMIC DNA]</scope>
    <source>
        <strain evidence="4 5">DJ1R-1</strain>
    </source>
</reference>
<dbReference type="InterPro" id="IPR000863">
    <property type="entry name" value="Sulfotransferase_dom"/>
</dbReference>
<organism evidence="4 5">
    <name type="scientific">Glacieibacterium arshaanense</name>
    <dbReference type="NCBI Taxonomy" id="2511025"/>
    <lineage>
        <taxon>Bacteria</taxon>
        <taxon>Pseudomonadati</taxon>
        <taxon>Pseudomonadota</taxon>
        <taxon>Alphaproteobacteria</taxon>
        <taxon>Sphingomonadales</taxon>
        <taxon>Sphingosinicellaceae</taxon>
        <taxon>Glacieibacterium</taxon>
    </lineage>
</organism>
<dbReference type="Proteomes" id="UP000297737">
    <property type="component" value="Unassembled WGS sequence"/>
</dbReference>
<proteinExistence type="inferred from homology"/>
<dbReference type="RefSeq" id="WP_135247152.1">
    <property type="nucleotide sequence ID" value="NZ_SIHO01000004.1"/>
</dbReference>
<dbReference type="AlphaFoldDB" id="A0A4Y9EKP0"/>
<dbReference type="InterPro" id="IPR027417">
    <property type="entry name" value="P-loop_NTPase"/>
</dbReference>
<name>A0A4Y9EKP0_9SPHN</name>
<evidence type="ECO:0000313" key="4">
    <source>
        <dbReference type="EMBL" id="TFU00384.1"/>
    </source>
</evidence>
<evidence type="ECO:0000259" key="3">
    <source>
        <dbReference type="Pfam" id="PF00685"/>
    </source>
</evidence>
<protein>
    <submittedName>
        <fullName evidence="4">Sulfotransferase domain-containing protein</fullName>
    </submittedName>
</protein>
<evidence type="ECO:0000256" key="1">
    <source>
        <dbReference type="ARBA" id="ARBA00005771"/>
    </source>
</evidence>
<dbReference type="PANTHER" id="PTHR11783">
    <property type="entry name" value="SULFOTRANSFERASE SULT"/>
    <property type="match status" value="1"/>
</dbReference>
<dbReference type="EMBL" id="SIHO01000004">
    <property type="protein sequence ID" value="TFU00384.1"/>
    <property type="molecule type" value="Genomic_DNA"/>
</dbReference>
<dbReference type="Gene3D" id="3.40.50.300">
    <property type="entry name" value="P-loop containing nucleotide triphosphate hydrolases"/>
    <property type="match status" value="1"/>
</dbReference>
<dbReference type="GO" id="GO:0008146">
    <property type="term" value="F:sulfotransferase activity"/>
    <property type="evidence" value="ECO:0007669"/>
    <property type="project" value="InterPro"/>
</dbReference>
<comment type="caution">
    <text evidence="4">The sequence shown here is derived from an EMBL/GenBank/DDBJ whole genome shotgun (WGS) entry which is preliminary data.</text>
</comment>
<gene>
    <name evidence="4" type="ORF">EUV02_15155</name>
</gene>
<dbReference type="Pfam" id="PF00685">
    <property type="entry name" value="Sulfotransfer_1"/>
    <property type="match status" value="1"/>
</dbReference>
<keyword evidence="2 4" id="KW-0808">Transferase</keyword>
<accession>A0A4Y9EKP0</accession>